<comment type="caution">
    <text evidence="12">The sequence shown here is derived from an EMBL/GenBank/DDBJ whole genome shotgun (WGS) entry which is preliminary data.</text>
</comment>
<proteinExistence type="predicted"/>
<dbReference type="GO" id="GO:0016301">
    <property type="term" value="F:kinase activity"/>
    <property type="evidence" value="ECO:0007669"/>
    <property type="project" value="UniProtKB-KW"/>
</dbReference>
<dbReference type="InterPro" id="IPR011042">
    <property type="entry name" value="6-blade_b-propeller_TolB-like"/>
</dbReference>
<evidence type="ECO:0000256" key="5">
    <source>
        <dbReference type="ARBA" id="ARBA00022777"/>
    </source>
</evidence>
<evidence type="ECO:0000256" key="6">
    <source>
        <dbReference type="ARBA" id="ARBA00022840"/>
    </source>
</evidence>
<dbReference type="EMBL" id="UYJE01001041">
    <property type="protein sequence ID" value="VDH98696.1"/>
    <property type="molecule type" value="Genomic_DNA"/>
</dbReference>
<keyword evidence="6" id="KW-0067">ATP-binding</keyword>
<dbReference type="InterPro" id="IPR000315">
    <property type="entry name" value="Znf_B-box"/>
</dbReference>
<dbReference type="InterPro" id="IPR020859">
    <property type="entry name" value="ROC"/>
</dbReference>
<evidence type="ECO:0000259" key="11">
    <source>
        <dbReference type="PROSITE" id="PS51424"/>
    </source>
</evidence>
<dbReference type="Gene3D" id="3.40.50.300">
    <property type="entry name" value="P-loop containing nucleotide triphosphate hydrolases"/>
    <property type="match status" value="1"/>
</dbReference>
<keyword evidence="9" id="KW-0863">Zinc-finger</keyword>
<keyword evidence="4" id="KW-0547">Nucleotide-binding</keyword>
<dbReference type="PROSITE" id="PS50119">
    <property type="entry name" value="ZF_BBOX"/>
    <property type="match status" value="1"/>
</dbReference>
<name>A0A8B6C0H2_MYTGA</name>
<dbReference type="Pfam" id="PF16095">
    <property type="entry name" value="COR-A"/>
    <property type="match status" value="1"/>
</dbReference>
<protein>
    <recommendedName>
        <fullName evidence="1">non-specific serine/threonine protein kinase</fullName>
        <ecNumber evidence="1">2.7.11.1</ecNumber>
    </recommendedName>
</protein>
<evidence type="ECO:0000256" key="8">
    <source>
        <dbReference type="ARBA" id="ARBA00048679"/>
    </source>
</evidence>
<keyword evidence="2" id="KW-0808">Transferase</keyword>
<dbReference type="Pfam" id="PF08477">
    <property type="entry name" value="Roc"/>
    <property type="match status" value="1"/>
</dbReference>
<dbReference type="InterPro" id="IPR032171">
    <property type="entry name" value="COR-A"/>
</dbReference>
<dbReference type="CDD" id="cd19757">
    <property type="entry name" value="Bbox1"/>
    <property type="match status" value="1"/>
</dbReference>
<dbReference type="PANTHER" id="PTHR47679">
    <property type="entry name" value="PROTEIN TORNADO 1"/>
    <property type="match status" value="1"/>
</dbReference>
<feature type="domain" description="Roc" evidence="11">
    <location>
        <begin position="23"/>
        <end position="256"/>
    </location>
</feature>
<dbReference type="GO" id="GO:0008270">
    <property type="term" value="F:zinc ion binding"/>
    <property type="evidence" value="ECO:0007669"/>
    <property type="project" value="UniProtKB-KW"/>
</dbReference>
<evidence type="ECO:0000256" key="7">
    <source>
        <dbReference type="ARBA" id="ARBA00047899"/>
    </source>
</evidence>
<comment type="catalytic activity">
    <reaction evidence="7">
        <text>L-threonyl-[protein] + ATP = O-phospho-L-threonyl-[protein] + ADP + H(+)</text>
        <dbReference type="Rhea" id="RHEA:46608"/>
        <dbReference type="Rhea" id="RHEA-COMP:11060"/>
        <dbReference type="Rhea" id="RHEA-COMP:11605"/>
        <dbReference type="ChEBI" id="CHEBI:15378"/>
        <dbReference type="ChEBI" id="CHEBI:30013"/>
        <dbReference type="ChEBI" id="CHEBI:30616"/>
        <dbReference type="ChEBI" id="CHEBI:61977"/>
        <dbReference type="ChEBI" id="CHEBI:456216"/>
        <dbReference type="EC" id="2.7.11.1"/>
    </reaction>
</comment>
<evidence type="ECO:0000256" key="9">
    <source>
        <dbReference type="PROSITE-ProRule" id="PRU00024"/>
    </source>
</evidence>
<dbReference type="SUPFAM" id="SSF63825">
    <property type="entry name" value="YWTD domain"/>
    <property type="match status" value="1"/>
</dbReference>
<dbReference type="Gene3D" id="1.10.10.10">
    <property type="entry name" value="Winged helix-like DNA-binding domain superfamily/Winged helix DNA-binding domain"/>
    <property type="match status" value="1"/>
</dbReference>
<evidence type="ECO:0000313" key="13">
    <source>
        <dbReference type="Proteomes" id="UP000596742"/>
    </source>
</evidence>
<sequence>MPETIKQMSVHDKEQFLKAAKSGTNKRYNIRVMIVGENSVGKTCLLRRLMNEEIDDVRSTDGISIERRKCQIDIDNGQWHFLTSEDNNYSIWTEESERNADCGFWDFAGQKVFYATHQTFLSSNAVYLLVVDISKDLSERTYNMMIENEFDSIGEYIDFWFDNIHCYGTDVKNVSMHSTDLNPPVIIVGTKIDEIELNEREKIKRRFEDRLSKMLSDHPKRGHLRKVHYLSNTCPSEYTKEFESIREDIFISAKALPNWGDNLPTRWIILEKEIYSKVTEKVISYDRAKDIAMKCSFQNVKESTFELDSFLKYEHDIGNIIFFEDVKSYIIVDPKWLVNVFRCFVSHQYKTESMGMKEWKELEEKGKLKDKLIDKLLEKIHSSILEKPKDFVLQILEKFDIIVQPINYAVNENFYMPCMIKAVQFHNLIEKFNAETKDCKRTSWFCLEFSFLPPAYFNHILVSFVKKNKLFVEKDDRLSIFRSCGIFQLNDACSHILVICLSKNLIAMQVWDRYSKNDICYNEIKEDLVDLVNTMRKRYNLNITYEEKYTCSDGNYVEKEERIVNKFETEDNDYFCFKHKEMHPRKELYRSWLTEEELKEVKQKNEGQRTCRHCINIAVYWCFDCDTVLCKDCYIKHKVEMYPLHSMQPISDSYKLNCKFSVKIPVIHDLKCLPDHAEGLFVAITDAKDKDIMIFSVNDNKPHYVSLKRKAFAIAVVDKDMIAVKLKIVVGGPCVALVDIQRKYVTNYILSDNIFLKGLSPLICIENKLYVAVDSCIAVMEMSGTVNRQMQLGFTPHDMCYDVKSKRIYCIVSYSSNLYCISITGDTIFTFSNPNMHFPRSLTIDHEGNICVLFIKENDNSGRVITFNSKNMSSEVVITNIQPQSFLGYCICFHHLTQSIVIGINDTIHMYQKKGKYVEI</sequence>
<dbReference type="PRINTS" id="PR00449">
    <property type="entry name" value="RASTRNSFRMNG"/>
</dbReference>
<keyword evidence="9" id="KW-0862">Zinc</keyword>
<dbReference type="OrthoDB" id="5962960at2759"/>
<dbReference type="GO" id="GO:0005524">
    <property type="term" value="F:ATP binding"/>
    <property type="evidence" value="ECO:0007669"/>
    <property type="project" value="UniProtKB-KW"/>
</dbReference>
<evidence type="ECO:0000256" key="4">
    <source>
        <dbReference type="ARBA" id="ARBA00022741"/>
    </source>
</evidence>
<evidence type="ECO:0000256" key="2">
    <source>
        <dbReference type="ARBA" id="ARBA00022679"/>
    </source>
</evidence>
<dbReference type="Proteomes" id="UP000596742">
    <property type="component" value="Unassembled WGS sequence"/>
</dbReference>
<dbReference type="PROSITE" id="PS51419">
    <property type="entry name" value="RAB"/>
    <property type="match status" value="1"/>
</dbReference>
<evidence type="ECO:0000256" key="1">
    <source>
        <dbReference type="ARBA" id="ARBA00012513"/>
    </source>
</evidence>
<dbReference type="SUPFAM" id="SSF52540">
    <property type="entry name" value="P-loop containing nucleoside triphosphate hydrolases"/>
    <property type="match status" value="1"/>
</dbReference>
<dbReference type="Gene3D" id="2.120.10.30">
    <property type="entry name" value="TolB, C-terminal domain"/>
    <property type="match status" value="1"/>
</dbReference>
<evidence type="ECO:0000256" key="3">
    <source>
        <dbReference type="ARBA" id="ARBA00022737"/>
    </source>
</evidence>
<dbReference type="EC" id="2.7.11.1" evidence="1"/>
<reference evidence="12" key="1">
    <citation type="submission" date="2018-11" db="EMBL/GenBank/DDBJ databases">
        <authorList>
            <person name="Alioto T."/>
            <person name="Alioto T."/>
        </authorList>
    </citation>
    <scope>NUCLEOTIDE SEQUENCE</scope>
</reference>
<dbReference type="InterPro" id="IPR036388">
    <property type="entry name" value="WH-like_DNA-bd_sf"/>
</dbReference>
<keyword evidence="9" id="KW-0479">Metal-binding</keyword>
<feature type="domain" description="B box-type" evidence="10">
    <location>
        <begin position="606"/>
        <end position="650"/>
    </location>
</feature>
<keyword evidence="5" id="KW-0418">Kinase</keyword>
<keyword evidence="13" id="KW-1185">Reference proteome</keyword>
<dbReference type="PANTHER" id="PTHR47679:SF2">
    <property type="entry name" value="C-TERMINAL OF ROC (COR) DOMAIN-CONTAINING PROTEIN"/>
    <property type="match status" value="1"/>
</dbReference>
<dbReference type="AlphaFoldDB" id="A0A8B6C0H2"/>
<gene>
    <name evidence="12" type="ORF">MGAL_10B046249</name>
</gene>
<accession>A0A8B6C0H2</accession>
<dbReference type="PROSITE" id="PS51424">
    <property type="entry name" value="ROC"/>
    <property type="match status" value="1"/>
</dbReference>
<keyword evidence="3" id="KW-0677">Repeat</keyword>
<organism evidence="12 13">
    <name type="scientific">Mytilus galloprovincialis</name>
    <name type="common">Mediterranean mussel</name>
    <dbReference type="NCBI Taxonomy" id="29158"/>
    <lineage>
        <taxon>Eukaryota</taxon>
        <taxon>Metazoa</taxon>
        <taxon>Spiralia</taxon>
        <taxon>Lophotrochozoa</taxon>
        <taxon>Mollusca</taxon>
        <taxon>Bivalvia</taxon>
        <taxon>Autobranchia</taxon>
        <taxon>Pteriomorphia</taxon>
        <taxon>Mytilida</taxon>
        <taxon>Mytiloidea</taxon>
        <taxon>Mytilidae</taxon>
        <taxon>Mytilinae</taxon>
        <taxon>Mytilus</taxon>
    </lineage>
</organism>
<comment type="catalytic activity">
    <reaction evidence="8">
        <text>L-seryl-[protein] + ATP = O-phospho-L-seryl-[protein] + ADP + H(+)</text>
        <dbReference type="Rhea" id="RHEA:17989"/>
        <dbReference type="Rhea" id="RHEA-COMP:9863"/>
        <dbReference type="Rhea" id="RHEA-COMP:11604"/>
        <dbReference type="ChEBI" id="CHEBI:15378"/>
        <dbReference type="ChEBI" id="CHEBI:29999"/>
        <dbReference type="ChEBI" id="CHEBI:30616"/>
        <dbReference type="ChEBI" id="CHEBI:83421"/>
        <dbReference type="ChEBI" id="CHEBI:456216"/>
        <dbReference type="EC" id="2.7.11.1"/>
    </reaction>
</comment>
<dbReference type="InterPro" id="IPR027417">
    <property type="entry name" value="P-loop_NTPase"/>
</dbReference>
<evidence type="ECO:0000313" key="12">
    <source>
        <dbReference type="EMBL" id="VDH98696.1"/>
    </source>
</evidence>
<evidence type="ECO:0000259" key="10">
    <source>
        <dbReference type="PROSITE" id="PS50119"/>
    </source>
</evidence>